<feature type="transmembrane region" description="Helical" evidence="1">
    <location>
        <begin position="200"/>
        <end position="219"/>
    </location>
</feature>
<gene>
    <name evidence="2" type="ORF">ACH4F9_36295</name>
</gene>
<keyword evidence="1" id="KW-0812">Transmembrane</keyword>
<proteinExistence type="predicted"/>
<dbReference type="Proteomes" id="UP001610818">
    <property type="component" value="Unassembled WGS sequence"/>
</dbReference>
<protein>
    <recommendedName>
        <fullName evidence="4">DUF3592 domain-containing protein</fullName>
    </recommendedName>
</protein>
<evidence type="ECO:0008006" key="4">
    <source>
        <dbReference type="Google" id="ProtNLM"/>
    </source>
</evidence>
<feature type="transmembrane region" description="Helical" evidence="1">
    <location>
        <begin position="69"/>
        <end position="88"/>
    </location>
</feature>
<keyword evidence="1" id="KW-1133">Transmembrane helix</keyword>
<evidence type="ECO:0000313" key="3">
    <source>
        <dbReference type="Proteomes" id="UP001610818"/>
    </source>
</evidence>
<reference evidence="2 3" key="1">
    <citation type="submission" date="2024-10" db="EMBL/GenBank/DDBJ databases">
        <title>The Natural Products Discovery Center: Release of the First 8490 Sequenced Strains for Exploring Actinobacteria Biosynthetic Diversity.</title>
        <authorList>
            <person name="Kalkreuter E."/>
            <person name="Kautsar S.A."/>
            <person name="Yang D."/>
            <person name="Bader C.D."/>
            <person name="Teijaro C.N."/>
            <person name="Fluegel L."/>
            <person name="Davis C.M."/>
            <person name="Simpson J.R."/>
            <person name="Lauterbach L."/>
            <person name="Steele A.D."/>
            <person name="Gui C."/>
            <person name="Meng S."/>
            <person name="Li G."/>
            <person name="Viehrig K."/>
            <person name="Ye F."/>
            <person name="Su P."/>
            <person name="Kiefer A.F."/>
            <person name="Nichols A."/>
            <person name="Cepeda A.J."/>
            <person name="Yan W."/>
            <person name="Fan B."/>
            <person name="Jiang Y."/>
            <person name="Adhikari A."/>
            <person name="Zheng C.-J."/>
            <person name="Schuster L."/>
            <person name="Cowan T.M."/>
            <person name="Smanski M.J."/>
            <person name="Chevrette M.G."/>
            <person name="De Carvalho L.P.S."/>
            <person name="Shen B."/>
        </authorList>
    </citation>
    <scope>NUCLEOTIDE SEQUENCE [LARGE SCALE GENOMIC DNA]</scope>
    <source>
        <strain evidence="2 3">NPDC017990</strain>
    </source>
</reference>
<evidence type="ECO:0000256" key="1">
    <source>
        <dbReference type="SAM" id="Phobius"/>
    </source>
</evidence>
<keyword evidence="1" id="KW-0472">Membrane</keyword>
<comment type="caution">
    <text evidence="2">The sequence shown here is derived from an EMBL/GenBank/DDBJ whole genome shotgun (WGS) entry which is preliminary data.</text>
</comment>
<evidence type="ECO:0000313" key="2">
    <source>
        <dbReference type="EMBL" id="MFH8550477.1"/>
    </source>
</evidence>
<dbReference type="RefSeq" id="WP_397716968.1">
    <property type="nucleotide sequence ID" value="NZ_JBIRGN010000008.1"/>
</dbReference>
<feature type="transmembrane region" description="Helical" evidence="1">
    <location>
        <begin position="44"/>
        <end position="63"/>
    </location>
</feature>
<sequence length="228" mass="23235">MRAERRDTQARRSAADGLAEHLRSVLWGPAEFVGVPGRLLAEGVLAGTVAAAAIVGPAFAGMWGGPRGLVTGELGVVVVAALVLYLMVLRAGRVLIGLVAVLGACLSFMAPDVAAGVVLQHRGLVEPARVASVQTTTEHGRTVCSVEGVGAVRAAAEVWRGCAASIAPGDTLPVVYDPRGRVPARGVAAPGELVKAELRLAALAIVFVGVCTVAVVRSFRLEATGHGA</sequence>
<accession>A0ABW7QZR5</accession>
<organism evidence="2 3">
    <name type="scientific">Streptomyces longisporoflavus</name>
    <dbReference type="NCBI Taxonomy" id="28044"/>
    <lineage>
        <taxon>Bacteria</taxon>
        <taxon>Bacillati</taxon>
        <taxon>Actinomycetota</taxon>
        <taxon>Actinomycetes</taxon>
        <taxon>Kitasatosporales</taxon>
        <taxon>Streptomycetaceae</taxon>
        <taxon>Streptomyces</taxon>
    </lineage>
</organism>
<dbReference type="EMBL" id="JBIRGQ010000008">
    <property type="protein sequence ID" value="MFH8550477.1"/>
    <property type="molecule type" value="Genomic_DNA"/>
</dbReference>
<name>A0ABW7QZR5_9ACTN</name>
<keyword evidence="3" id="KW-1185">Reference proteome</keyword>
<feature type="transmembrane region" description="Helical" evidence="1">
    <location>
        <begin position="95"/>
        <end position="119"/>
    </location>
</feature>